<dbReference type="Pfam" id="PF13193">
    <property type="entry name" value="AMP-binding_C"/>
    <property type="match status" value="1"/>
</dbReference>
<dbReference type="NCBIfam" id="TIGR01733">
    <property type="entry name" value="AA-adenyl-dom"/>
    <property type="match status" value="1"/>
</dbReference>
<dbReference type="SUPFAM" id="SSF47336">
    <property type="entry name" value="ACP-like"/>
    <property type="match status" value="1"/>
</dbReference>
<gene>
    <name evidence="5" type="primary">mbtF</name>
    <name evidence="5" type="ordered locus">MSMEI_4398</name>
</gene>
<evidence type="ECO:0000256" key="2">
    <source>
        <dbReference type="ARBA" id="ARBA00022450"/>
    </source>
</evidence>
<dbReference type="SMR" id="I7G5E0"/>
<dbReference type="Gene3D" id="1.10.1200.10">
    <property type="entry name" value="ACP-like"/>
    <property type="match status" value="1"/>
</dbReference>
<dbReference type="PANTHER" id="PTHR45527:SF1">
    <property type="entry name" value="FATTY ACID SYNTHASE"/>
    <property type="match status" value="1"/>
</dbReference>
<dbReference type="Gene3D" id="2.30.38.10">
    <property type="entry name" value="Luciferase, Domain 3"/>
    <property type="match status" value="1"/>
</dbReference>
<dbReference type="SMART" id="SM01294">
    <property type="entry name" value="PKS_PP_betabranch"/>
    <property type="match status" value="1"/>
</dbReference>
<dbReference type="PROSITE" id="PS00455">
    <property type="entry name" value="AMP_BINDING"/>
    <property type="match status" value="1"/>
</dbReference>
<organism evidence="5 6">
    <name type="scientific">Mycolicibacterium smegmatis (strain ATCC 700084 / mc(2)155)</name>
    <name type="common">Mycobacterium smegmatis</name>
    <dbReference type="NCBI Taxonomy" id="246196"/>
    <lineage>
        <taxon>Bacteria</taxon>
        <taxon>Bacillati</taxon>
        <taxon>Actinomycetota</taxon>
        <taxon>Actinomycetes</taxon>
        <taxon>Mycobacteriales</taxon>
        <taxon>Mycobacteriaceae</taxon>
        <taxon>Mycolicibacterium</taxon>
    </lineage>
</organism>
<dbReference type="InterPro" id="IPR009081">
    <property type="entry name" value="PP-bd_ACP"/>
</dbReference>
<dbReference type="GO" id="GO:0043041">
    <property type="term" value="P:amino acid activation for nonribosomal peptide biosynthetic process"/>
    <property type="evidence" value="ECO:0007669"/>
    <property type="project" value="TreeGrafter"/>
</dbReference>
<evidence type="ECO:0000313" key="5">
    <source>
        <dbReference type="EMBL" id="AFP40852.1"/>
    </source>
</evidence>
<dbReference type="PROSITE" id="PS50075">
    <property type="entry name" value="CARRIER"/>
    <property type="match status" value="1"/>
</dbReference>
<dbReference type="InterPro" id="IPR020806">
    <property type="entry name" value="PKS_PP-bd"/>
</dbReference>
<dbReference type="GO" id="GO:0008610">
    <property type="term" value="P:lipid biosynthetic process"/>
    <property type="evidence" value="ECO:0007669"/>
    <property type="project" value="UniProtKB-ARBA"/>
</dbReference>
<feature type="domain" description="Carrier" evidence="4">
    <location>
        <begin position="972"/>
        <end position="1046"/>
    </location>
</feature>
<dbReference type="KEGG" id="msg:MSMEI_4398"/>
<comment type="cofactor">
    <cofactor evidence="1">
        <name>pantetheine 4'-phosphate</name>
        <dbReference type="ChEBI" id="CHEBI:47942"/>
    </cofactor>
</comment>
<dbReference type="Pfam" id="PF00501">
    <property type="entry name" value="AMP-binding"/>
    <property type="match status" value="1"/>
</dbReference>
<dbReference type="SMART" id="SM00823">
    <property type="entry name" value="PKS_PP"/>
    <property type="match status" value="1"/>
</dbReference>
<protein>
    <submittedName>
        <fullName evidence="5">Peptide synthetase mbtF</fullName>
    </submittedName>
</protein>
<dbReference type="InterPro" id="IPR045851">
    <property type="entry name" value="AMP-bd_C_sf"/>
</dbReference>
<dbReference type="Gene3D" id="3.30.300.30">
    <property type="match status" value="1"/>
</dbReference>
<dbReference type="EMBL" id="CP001663">
    <property type="protein sequence ID" value="AFP40852.1"/>
    <property type="molecule type" value="Genomic_DNA"/>
</dbReference>
<dbReference type="GO" id="GO:0003824">
    <property type="term" value="F:catalytic activity"/>
    <property type="evidence" value="ECO:0007669"/>
    <property type="project" value="InterPro"/>
</dbReference>
<evidence type="ECO:0000256" key="3">
    <source>
        <dbReference type="ARBA" id="ARBA00022553"/>
    </source>
</evidence>
<evidence type="ECO:0000259" key="4">
    <source>
        <dbReference type="PROSITE" id="PS50075"/>
    </source>
</evidence>
<dbReference type="UniPathway" id="UPA00011"/>
<evidence type="ECO:0000313" key="6">
    <source>
        <dbReference type="Proteomes" id="UP000006158"/>
    </source>
</evidence>
<reference evidence="5 6" key="1">
    <citation type="journal article" date="2007" name="Genome Biol.">
        <title>Interrupted coding sequences in Mycobacterium smegmatis: authentic mutations or sequencing errors?</title>
        <authorList>
            <person name="Deshayes C."/>
            <person name="Perrodou E."/>
            <person name="Gallien S."/>
            <person name="Euphrasie D."/>
            <person name="Schaeffer C."/>
            <person name="Van-Dorsselaer A."/>
            <person name="Poch O."/>
            <person name="Lecompte O."/>
            <person name="Reyrat J.M."/>
        </authorList>
    </citation>
    <scope>NUCLEOTIDE SEQUENCE [LARGE SCALE GENOMIC DNA]</scope>
    <source>
        <strain evidence="6">ATCC 700084 / mc(2)155</strain>
    </source>
</reference>
<dbReference type="InterPro" id="IPR006162">
    <property type="entry name" value="Ppantetheine_attach_site"/>
</dbReference>
<keyword evidence="3" id="KW-0597">Phosphoprotein</keyword>
<name>I7G5E0_MYCS2</name>
<dbReference type="PROSITE" id="PS00012">
    <property type="entry name" value="PHOSPHOPANTETHEINE"/>
    <property type="match status" value="1"/>
</dbReference>
<reference evidence="5 6" key="2">
    <citation type="journal article" date="2009" name="Genome Res.">
        <title>Ortho-proteogenomics: multiple proteomes investigation through orthology and a new MS-based protocol.</title>
        <authorList>
            <person name="Gallien S."/>
            <person name="Perrodou E."/>
            <person name="Carapito C."/>
            <person name="Deshayes C."/>
            <person name="Reyrat J.M."/>
            <person name="Van Dorsselaer A."/>
            <person name="Poch O."/>
            <person name="Schaeffer C."/>
            <person name="Lecompte O."/>
        </authorList>
    </citation>
    <scope>NUCLEOTIDE SEQUENCE [LARGE SCALE GENOMIC DNA]</scope>
    <source>
        <strain evidence="6">ATCC 700084 / mc(2)155</strain>
    </source>
</reference>
<dbReference type="CDD" id="cd05930">
    <property type="entry name" value="A_NRPS"/>
    <property type="match status" value="1"/>
</dbReference>
<dbReference type="Pfam" id="PF00550">
    <property type="entry name" value="PP-binding"/>
    <property type="match status" value="1"/>
</dbReference>
<dbReference type="Proteomes" id="UP000006158">
    <property type="component" value="Chromosome"/>
</dbReference>
<dbReference type="GO" id="GO:0031177">
    <property type="term" value="F:phosphopantetheine binding"/>
    <property type="evidence" value="ECO:0007669"/>
    <property type="project" value="InterPro"/>
</dbReference>
<dbReference type="SUPFAM" id="SSF56801">
    <property type="entry name" value="Acetyl-CoA synthetase-like"/>
    <property type="match status" value="1"/>
</dbReference>
<dbReference type="InterPro" id="IPR025110">
    <property type="entry name" value="AMP-bd_C"/>
</dbReference>
<accession>I7G5E0</accession>
<dbReference type="Gene3D" id="3.40.50.980">
    <property type="match status" value="2"/>
</dbReference>
<dbReference type="SUPFAM" id="SSF52777">
    <property type="entry name" value="CoA-dependent acyltransferases"/>
    <property type="match status" value="4"/>
</dbReference>
<dbReference type="Gene3D" id="3.30.559.30">
    <property type="entry name" value="Nonribosomal peptide synthetase, condensation domain"/>
    <property type="match status" value="2"/>
</dbReference>
<dbReference type="InterPro" id="IPR036736">
    <property type="entry name" value="ACP-like_sf"/>
</dbReference>
<dbReference type="InterPro" id="IPR010071">
    <property type="entry name" value="AA_adenyl_dom"/>
</dbReference>
<dbReference type="PANTHER" id="PTHR45527">
    <property type="entry name" value="NONRIBOSOMAL PEPTIDE SYNTHETASE"/>
    <property type="match status" value="1"/>
</dbReference>
<keyword evidence="2" id="KW-0596">Phosphopantetheine</keyword>
<sequence>MGSEPRRETMTATGTPPGIEDVLALSPLQQGLYSLAGLTEEDTGADPYVIAMAADIEGAVDPALLRSCAEAMLVRHPNLRASFFQGNLTRPVAVVPTAVDLPWRHVTAPTAEAAAAIEAEERTRRFDLGRGPLIRFLLIEMPAQRWRLVVTAHHIAIDGWSLPVFVGEYITLYAADGDTAVFPAAPRPYRDYIGWLAGRDHDASRARWRAHLDGLDGPTLLAPALSGREAEPGLPARTEVTLDEQASAEIFDGARARGVTVNTLFQMAWAAILSAFTDRTDVVYGVTVSGRPDELSGVESMVGLFINTVPLRIRLDPAGSVGEQCLAVQREAADLRDHSYLSHTEIRALGGIGELFDTLLVYENFPPGGLVGSDEFPLGSDGDGAVLRPSALESLSHFPVTIAAHPTHGRLTVLVETLDGALGMLDPHALGRRVLTVVQRLLRSWDRPVRDVAVTLDDEVATVAPTDTAVRPGGFHTAFTEAAAQRLGSIALTWDGGELTYRQLDEAADRVAAELRRRGVGTETPVPIRLPRGPEYVVAMLGVLKAGGLIVPLDPAMPDERVDEIIRQTHPDGRQPAIVDDAFVAAVRAADAELPADYRPAHVHPGQGAYIVFTSGTTGKPKGVIGTHQALLAYAADHARNVLRPAAQRVGHPLRVAHAWSFTFDAAWQPLVALLDGHANHIVGDDVQRDAEALVETIGRHAIDMIDTTPSMFTQLRAAGLLSTVPLAVLALGGEAIDTALWQAIQAECERTWMSAHNCYGPTEATVEAVVAAIADHRDPCIGKPTDPTAAYVLDSWLRPVPAGVAGELYLAGGQLTRGYVGRPGETAARFVADPFTLGARMYRTGDVVRRTPDGALQFLGRSDDQVKIRGFRVEPGEVAAALHRHPQVRHAHVALRRHRSGPRLVAYVVTDASLADAAGELRRMLAATLPRYLVPHHILLVDEIPLTTNGKVDDARLAALDSGRQSGGFQGPATDTERVVAEVLAEVLDTRAVDVTAEFLDLGLDSIVALTVVQAVRRRGLALRARLMLECANVRELAAAIDADAHHAAVDHTPEDSGPIPLLPNGSWLYQYGEPRRLAQTEAFRLPEGTTAAQLRTLLRTVVDGHEVLRTRLDRVTRTLVPHGPRDVLTEAVGVGTLADAVAEQAALSVDRIDPQQGSMLDAVWLRHPDAPGGVFILTAHVLALDPASWRIVVGELETAWHALASGREPTPVREHTSLRRWSRMLSERALKLDTVDFWHRQFDGADPDIGARRVDPATDRMRDIAVEMTFADADLTARLLTGGVPVTEVLAAATARTVTAWRRERGQPTPAPLLALETHGRADAVVSADLGEDPHQVDTGDTAGLLSMIYPLRVTAGDARGVAELVAAIPGDPIDYGLLRHLREDTAESLGVHRDPQLLLNYLGRIELDSADHALLQDRSLLSGVTPIPEPDVAVRHELTIMAAVIDRDGSAVLGAQWRTLPDILSAAEVGTLQTMWLDALREVVE</sequence>
<proteinExistence type="predicted"/>
<dbReference type="InterPro" id="IPR001242">
    <property type="entry name" value="Condensation_dom"/>
</dbReference>
<evidence type="ECO:0000256" key="1">
    <source>
        <dbReference type="ARBA" id="ARBA00001957"/>
    </source>
</evidence>
<dbReference type="InterPro" id="IPR000873">
    <property type="entry name" value="AMP-dep_synth/lig_dom"/>
</dbReference>
<dbReference type="GO" id="GO:0044550">
    <property type="term" value="P:secondary metabolite biosynthetic process"/>
    <property type="evidence" value="ECO:0007669"/>
    <property type="project" value="TreeGrafter"/>
</dbReference>
<dbReference type="FunFam" id="2.30.38.10:FF:000001">
    <property type="entry name" value="Non-ribosomal peptide synthetase PvdI"/>
    <property type="match status" value="1"/>
</dbReference>
<dbReference type="GO" id="GO:0005829">
    <property type="term" value="C:cytosol"/>
    <property type="evidence" value="ECO:0007669"/>
    <property type="project" value="TreeGrafter"/>
</dbReference>
<dbReference type="PATRIC" id="fig|246196.56.peg.4497"/>
<dbReference type="InterPro" id="IPR023213">
    <property type="entry name" value="CAT-like_dom_sf"/>
</dbReference>
<dbReference type="Gene3D" id="3.30.559.10">
    <property type="entry name" value="Chloramphenicol acetyltransferase-like domain"/>
    <property type="match status" value="2"/>
</dbReference>
<dbReference type="InterPro" id="IPR020845">
    <property type="entry name" value="AMP-binding_CS"/>
</dbReference>
<dbReference type="Pfam" id="PF00668">
    <property type="entry name" value="Condensation"/>
    <property type="match status" value="1"/>
</dbReference>